<sequence>MMRKNTVHRYVTALSVSADAEVLGALSRELHLFIHTCRVWNLLSSTENYPSSMRNLLLCNPDCWEPCGCVSPARAACGISCWSDGTCLELCSRVSHRQAYRHSVMDMGTGVGLPRAAKALASSVGGQARRPHRLGCRTVQEGSRCGDHVAPAPHGRVRPPKRGGRWVRSDPRRQMWRLVVLIIIVLRVVHS</sequence>
<reference evidence="2" key="1">
    <citation type="journal article" date="2022" name="bioRxiv">
        <title>Sequencing and chromosome-scale assembly of the giantPleurodeles waltlgenome.</title>
        <authorList>
            <person name="Brown T."/>
            <person name="Elewa A."/>
            <person name="Iarovenko S."/>
            <person name="Subramanian E."/>
            <person name="Araus A.J."/>
            <person name="Petzold A."/>
            <person name="Susuki M."/>
            <person name="Suzuki K.-i.T."/>
            <person name="Hayashi T."/>
            <person name="Toyoda A."/>
            <person name="Oliveira C."/>
            <person name="Osipova E."/>
            <person name="Leigh N.D."/>
            <person name="Simon A."/>
            <person name="Yun M.H."/>
        </authorList>
    </citation>
    <scope>NUCLEOTIDE SEQUENCE</scope>
    <source>
        <strain evidence="2">20211129_DDA</strain>
        <tissue evidence="2">Liver</tissue>
    </source>
</reference>
<organism evidence="2 3">
    <name type="scientific">Pleurodeles waltl</name>
    <name type="common">Iberian ribbed newt</name>
    <dbReference type="NCBI Taxonomy" id="8319"/>
    <lineage>
        <taxon>Eukaryota</taxon>
        <taxon>Metazoa</taxon>
        <taxon>Chordata</taxon>
        <taxon>Craniata</taxon>
        <taxon>Vertebrata</taxon>
        <taxon>Euteleostomi</taxon>
        <taxon>Amphibia</taxon>
        <taxon>Batrachia</taxon>
        <taxon>Caudata</taxon>
        <taxon>Salamandroidea</taxon>
        <taxon>Salamandridae</taxon>
        <taxon>Pleurodelinae</taxon>
        <taxon>Pleurodeles</taxon>
    </lineage>
</organism>
<dbReference type="Proteomes" id="UP001066276">
    <property type="component" value="Chromosome 2_2"/>
</dbReference>
<feature type="compositionally biased region" description="Basic residues" evidence="1">
    <location>
        <begin position="155"/>
        <end position="165"/>
    </location>
</feature>
<keyword evidence="3" id="KW-1185">Reference proteome</keyword>
<protein>
    <submittedName>
        <fullName evidence="2">Uncharacterized protein</fullName>
    </submittedName>
</protein>
<evidence type="ECO:0000313" key="3">
    <source>
        <dbReference type="Proteomes" id="UP001066276"/>
    </source>
</evidence>
<name>A0AAV7UWC5_PLEWA</name>
<proteinExistence type="predicted"/>
<dbReference type="AlphaFoldDB" id="A0AAV7UWC5"/>
<feature type="region of interest" description="Disordered" evidence="1">
    <location>
        <begin position="147"/>
        <end position="167"/>
    </location>
</feature>
<evidence type="ECO:0000313" key="2">
    <source>
        <dbReference type="EMBL" id="KAJ1192480.1"/>
    </source>
</evidence>
<gene>
    <name evidence="2" type="ORF">NDU88_001787</name>
</gene>
<dbReference type="EMBL" id="JANPWB010000004">
    <property type="protein sequence ID" value="KAJ1192480.1"/>
    <property type="molecule type" value="Genomic_DNA"/>
</dbReference>
<comment type="caution">
    <text evidence="2">The sequence shown here is derived from an EMBL/GenBank/DDBJ whole genome shotgun (WGS) entry which is preliminary data.</text>
</comment>
<evidence type="ECO:0000256" key="1">
    <source>
        <dbReference type="SAM" id="MobiDB-lite"/>
    </source>
</evidence>
<accession>A0AAV7UWC5</accession>